<name>A0ABY9R6L8_9BACT</name>
<gene>
    <name evidence="2" type="ORF">KPS_000926</name>
</gene>
<evidence type="ECO:0008006" key="4">
    <source>
        <dbReference type="Google" id="ProtNLM"/>
    </source>
</evidence>
<dbReference type="EMBL" id="CP133659">
    <property type="protein sequence ID" value="WMW66359.1"/>
    <property type="molecule type" value="Genomic_DNA"/>
</dbReference>
<keyword evidence="3" id="KW-1185">Reference proteome</keyword>
<feature type="compositionally biased region" description="Pro residues" evidence="1">
    <location>
        <begin position="51"/>
        <end position="65"/>
    </location>
</feature>
<feature type="region of interest" description="Disordered" evidence="1">
    <location>
        <begin position="115"/>
        <end position="135"/>
    </location>
</feature>
<feature type="region of interest" description="Disordered" evidence="1">
    <location>
        <begin position="25"/>
        <end position="65"/>
    </location>
</feature>
<evidence type="ECO:0000256" key="1">
    <source>
        <dbReference type="SAM" id="MobiDB-lite"/>
    </source>
</evidence>
<evidence type="ECO:0000313" key="2">
    <source>
        <dbReference type="EMBL" id="WMW66359.1"/>
    </source>
</evidence>
<feature type="compositionally biased region" description="Low complexity" evidence="1">
    <location>
        <begin position="25"/>
        <end position="40"/>
    </location>
</feature>
<evidence type="ECO:0000313" key="3">
    <source>
        <dbReference type="Proteomes" id="UP001180616"/>
    </source>
</evidence>
<reference evidence="2" key="1">
    <citation type="submission" date="2023-09" db="EMBL/GenBank/DDBJ databases">
        <authorList>
            <consortium name="CW5 consortium"/>
            <person name="Lu C.-W."/>
        </authorList>
    </citation>
    <scope>NUCLEOTIDE SEQUENCE</scope>
    <source>
        <strain evidence="2">KPS</strain>
    </source>
</reference>
<dbReference type="RefSeq" id="WP_309542262.1">
    <property type="nucleotide sequence ID" value="NZ_CP133659.1"/>
</dbReference>
<proteinExistence type="predicted"/>
<sequence length="195" mass="20038">MAERSEVPSEVEKPLVPEPVLQSVASAPAPASATTTVPMPVSVPSRAPVETPVPPATAVPAPPPSQVMAPTGGSLARLTAARAQLNEIQVQVQIEEQLSKLRGYQTSQLPAALALPPLPAPQPGRGEGGPSRQQGNRVVAVSGVAGSVVATVQTAQGARRVRVGDAFDGGRVEAISRDGVTIRQGGRTQTILFKE</sequence>
<accession>A0ABY9R6L8</accession>
<dbReference type="Proteomes" id="UP001180616">
    <property type="component" value="Chromosome"/>
</dbReference>
<protein>
    <recommendedName>
        <fullName evidence="4">Type IV pilus biogenesis protein PilP</fullName>
    </recommendedName>
</protein>
<organism evidence="2 3">
    <name type="scientific">Nitratidesulfovibrio liaohensis</name>
    <dbReference type="NCBI Taxonomy" id="2604158"/>
    <lineage>
        <taxon>Bacteria</taxon>
        <taxon>Pseudomonadati</taxon>
        <taxon>Thermodesulfobacteriota</taxon>
        <taxon>Desulfovibrionia</taxon>
        <taxon>Desulfovibrionales</taxon>
        <taxon>Desulfovibrionaceae</taxon>
        <taxon>Nitratidesulfovibrio</taxon>
    </lineage>
</organism>